<dbReference type="PANTHER" id="PTHR46079">
    <property type="entry name" value="FERM DOMAIN-CONTAINING PROTEIN 4"/>
    <property type="match status" value="1"/>
</dbReference>
<feature type="region of interest" description="Disordered" evidence="1">
    <location>
        <begin position="159"/>
        <end position="183"/>
    </location>
</feature>
<feature type="region of interest" description="Disordered" evidence="1">
    <location>
        <begin position="1"/>
        <end position="45"/>
    </location>
</feature>
<dbReference type="InterPro" id="IPR018979">
    <property type="entry name" value="FERM_N"/>
</dbReference>
<evidence type="ECO:0000313" key="2">
    <source>
        <dbReference type="EMBL" id="CAD7223496.1"/>
    </source>
</evidence>
<protein>
    <submittedName>
        <fullName evidence="2">Uncharacterized protein</fullName>
    </submittedName>
</protein>
<dbReference type="InterPro" id="IPR029071">
    <property type="entry name" value="Ubiquitin-like_domsf"/>
</dbReference>
<dbReference type="InterPro" id="IPR000299">
    <property type="entry name" value="FERM_domain"/>
</dbReference>
<dbReference type="AlphaFoldDB" id="A0A7R8W6X5"/>
<dbReference type="Pfam" id="PF09379">
    <property type="entry name" value="FERM_N"/>
    <property type="match status" value="1"/>
</dbReference>
<gene>
    <name evidence="2" type="ORF">CTOB1V02_LOCUS1480</name>
</gene>
<proteinExistence type="predicted"/>
<dbReference type="SUPFAM" id="SSF54236">
    <property type="entry name" value="Ubiquitin-like"/>
    <property type="match status" value="1"/>
</dbReference>
<evidence type="ECO:0000256" key="1">
    <source>
        <dbReference type="SAM" id="MobiDB-lite"/>
    </source>
</evidence>
<reference evidence="2" key="1">
    <citation type="submission" date="2020-11" db="EMBL/GenBank/DDBJ databases">
        <authorList>
            <person name="Tran Van P."/>
        </authorList>
    </citation>
    <scope>NUCLEOTIDE SEQUENCE</scope>
</reference>
<dbReference type="GO" id="GO:0090162">
    <property type="term" value="P:establishment of epithelial cell polarity"/>
    <property type="evidence" value="ECO:0007669"/>
    <property type="project" value="InterPro"/>
</dbReference>
<dbReference type="EMBL" id="OB660210">
    <property type="protein sequence ID" value="CAD7223496.1"/>
    <property type="molecule type" value="Genomic_DNA"/>
</dbReference>
<feature type="compositionally biased region" description="Basic and acidic residues" evidence="1">
    <location>
        <begin position="1"/>
        <end position="15"/>
    </location>
</feature>
<dbReference type="PANTHER" id="PTHR46079:SF2">
    <property type="entry name" value="FERM DOMAIN-CONTAINING PROTEIN"/>
    <property type="match status" value="1"/>
</dbReference>
<dbReference type="Gene3D" id="3.10.20.90">
    <property type="entry name" value="Phosphatidylinositol 3-kinase Catalytic Subunit, Chain A, domain 1"/>
    <property type="match status" value="1"/>
</dbReference>
<name>A0A7R8W6X5_9CRUS</name>
<feature type="compositionally biased region" description="Basic and acidic residues" evidence="1">
    <location>
        <begin position="22"/>
        <end position="37"/>
    </location>
</feature>
<sequence length="207" mass="23630">MNSTAEAKDYFRNDQHPTSAPRRNEFRRTDDQGRREMTTPTPGGRKCAVTFPDQNRLELYIPPGLTAAELLHLAASQVGLREKQYFALATVDEQHQCYWLSPEKRVLDQLALHSDLKTSHEIPNIHLLVKFYVESISQLRDPVAVELFYFHAKRLISQGTGRSRRPSSPSACPPSPRERLTGPFRDSWRLECNKGFVLKGPLQTSDI</sequence>
<dbReference type="InterPro" id="IPR047176">
    <property type="entry name" value="FRMD4A/B"/>
</dbReference>
<accession>A0A7R8W6X5</accession>
<organism evidence="2">
    <name type="scientific">Cyprideis torosa</name>
    <dbReference type="NCBI Taxonomy" id="163714"/>
    <lineage>
        <taxon>Eukaryota</taxon>
        <taxon>Metazoa</taxon>
        <taxon>Ecdysozoa</taxon>
        <taxon>Arthropoda</taxon>
        <taxon>Crustacea</taxon>
        <taxon>Oligostraca</taxon>
        <taxon>Ostracoda</taxon>
        <taxon>Podocopa</taxon>
        <taxon>Podocopida</taxon>
        <taxon>Cytherocopina</taxon>
        <taxon>Cytheroidea</taxon>
        <taxon>Cytherideidae</taxon>
        <taxon>Cyprideis</taxon>
    </lineage>
</organism>
<dbReference type="OrthoDB" id="10063592at2759"/>
<dbReference type="PROSITE" id="PS50057">
    <property type="entry name" value="FERM_3"/>
    <property type="match status" value="1"/>
</dbReference>